<dbReference type="InterPro" id="IPR002347">
    <property type="entry name" value="SDR_fam"/>
</dbReference>
<reference evidence="5" key="1">
    <citation type="submission" date="2023-01" db="EMBL/GenBank/DDBJ databases">
        <authorList>
            <person name="Van Ghelder C."/>
            <person name="Rancurel C."/>
        </authorList>
    </citation>
    <scope>NUCLEOTIDE SEQUENCE</scope>
    <source>
        <strain evidence="5">CNCM I-4278</strain>
    </source>
</reference>
<dbReference type="EMBL" id="CAOQHR010000010">
    <property type="protein sequence ID" value="CAI6340547.1"/>
    <property type="molecule type" value="Genomic_DNA"/>
</dbReference>
<organism evidence="5 6">
    <name type="scientific">Periconia digitata</name>
    <dbReference type="NCBI Taxonomy" id="1303443"/>
    <lineage>
        <taxon>Eukaryota</taxon>
        <taxon>Fungi</taxon>
        <taxon>Dikarya</taxon>
        <taxon>Ascomycota</taxon>
        <taxon>Pezizomycotina</taxon>
        <taxon>Dothideomycetes</taxon>
        <taxon>Pleosporomycetidae</taxon>
        <taxon>Pleosporales</taxon>
        <taxon>Massarineae</taxon>
        <taxon>Periconiaceae</taxon>
        <taxon>Periconia</taxon>
    </lineage>
</organism>
<evidence type="ECO:0000313" key="6">
    <source>
        <dbReference type="Proteomes" id="UP001152607"/>
    </source>
</evidence>
<dbReference type="AlphaFoldDB" id="A0A9W4UTP6"/>
<dbReference type="SUPFAM" id="SSF51735">
    <property type="entry name" value="NAD(P)-binding Rossmann-fold domains"/>
    <property type="match status" value="1"/>
</dbReference>
<dbReference type="OrthoDB" id="2898618at2759"/>
<dbReference type="InterPro" id="IPR036291">
    <property type="entry name" value="NAD(P)-bd_dom_sf"/>
</dbReference>
<proteinExistence type="inferred from homology"/>
<name>A0A9W4UTP6_9PLEO</name>
<protein>
    <recommendedName>
        <fullName evidence="7">SDR family oxidoreductase</fullName>
    </recommendedName>
</protein>
<evidence type="ECO:0000256" key="3">
    <source>
        <dbReference type="ARBA" id="ARBA00023002"/>
    </source>
</evidence>
<dbReference type="GO" id="GO:0016491">
    <property type="term" value="F:oxidoreductase activity"/>
    <property type="evidence" value="ECO:0007669"/>
    <property type="project" value="UniProtKB-KW"/>
</dbReference>
<feature type="region of interest" description="Disordered" evidence="4">
    <location>
        <begin position="1"/>
        <end position="23"/>
    </location>
</feature>
<comment type="similarity">
    <text evidence="1">Belongs to the short-chain dehydrogenases/reductases (SDR) family.</text>
</comment>
<keyword evidence="6" id="KW-1185">Reference proteome</keyword>
<evidence type="ECO:0000256" key="2">
    <source>
        <dbReference type="ARBA" id="ARBA00022857"/>
    </source>
</evidence>
<evidence type="ECO:0000313" key="5">
    <source>
        <dbReference type="EMBL" id="CAI6340547.1"/>
    </source>
</evidence>
<evidence type="ECO:0008006" key="7">
    <source>
        <dbReference type="Google" id="ProtNLM"/>
    </source>
</evidence>
<evidence type="ECO:0000256" key="1">
    <source>
        <dbReference type="ARBA" id="ARBA00006484"/>
    </source>
</evidence>
<comment type="caution">
    <text evidence="5">The sequence shown here is derived from an EMBL/GenBank/DDBJ whole genome shotgun (WGS) entry which is preliminary data.</text>
</comment>
<dbReference type="Gene3D" id="3.40.50.720">
    <property type="entry name" value="NAD(P)-binding Rossmann-like Domain"/>
    <property type="match status" value="1"/>
</dbReference>
<evidence type="ECO:0000256" key="4">
    <source>
        <dbReference type="SAM" id="MobiDB-lite"/>
    </source>
</evidence>
<keyword evidence="3" id="KW-0560">Oxidoreductase</keyword>
<keyword evidence="2" id="KW-0521">NADP</keyword>
<sequence>MSAKLRREQAHTPGGDISIPGSMPWEGIPATRVGTEEDIAGAILYLASRAGSFVNGCILITDGGMLAVRPGAY</sequence>
<dbReference type="Proteomes" id="UP001152607">
    <property type="component" value="Unassembled WGS sequence"/>
</dbReference>
<gene>
    <name evidence="5" type="ORF">PDIGIT_LOCUS13727</name>
</gene>
<dbReference type="Pfam" id="PF13561">
    <property type="entry name" value="adh_short_C2"/>
    <property type="match status" value="1"/>
</dbReference>
<accession>A0A9W4UTP6</accession>
<dbReference type="PANTHER" id="PTHR43618">
    <property type="entry name" value="7-ALPHA-HYDROXYSTEROID DEHYDROGENASE"/>
    <property type="match status" value="1"/>
</dbReference>
<dbReference type="PANTHER" id="PTHR43618:SF18">
    <property type="entry name" value="SHORT CHAIN DEHYDROGENASE_REDUCTASE FAMILY (AFU_ORTHOLOGUE AFUA_5G12480)"/>
    <property type="match status" value="1"/>
</dbReference>
<feature type="compositionally biased region" description="Basic and acidic residues" evidence="4">
    <location>
        <begin position="1"/>
        <end position="10"/>
    </location>
</feature>
<dbReference type="InterPro" id="IPR052178">
    <property type="entry name" value="Sec_Metab_Biosynth_SDR"/>
</dbReference>